<protein>
    <submittedName>
        <fullName evidence="4">LPXTG-site transpeptidase (Sortase) family protein</fullName>
    </submittedName>
</protein>
<dbReference type="STRING" id="717962.CC1_21260"/>
<dbReference type="EMBL" id="FP929038">
    <property type="protein sequence ID" value="CBK80834.1"/>
    <property type="molecule type" value="Genomic_DNA"/>
</dbReference>
<evidence type="ECO:0000256" key="3">
    <source>
        <dbReference type="SAM" id="Phobius"/>
    </source>
</evidence>
<dbReference type="Pfam" id="PF04203">
    <property type="entry name" value="Sortase"/>
    <property type="match status" value="1"/>
</dbReference>
<dbReference type="InterPro" id="IPR023365">
    <property type="entry name" value="Sortase_dom-sf"/>
</dbReference>
<dbReference type="MEROPS" id="C60.007"/>
<evidence type="ECO:0000256" key="2">
    <source>
        <dbReference type="PIRSR" id="PIRSR605754-1"/>
    </source>
</evidence>
<dbReference type="NCBIfam" id="NF033745">
    <property type="entry name" value="class_C_sortase"/>
    <property type="match status" value="1"/>
</dbReference>
<keyword evidence="3" id="KW-1133">Transmembrane helix</keyword>
<evidence type="ECO:0000313" key="5">
    <source>
        <dbReference type="Proteomes" id="UP000008798"/>
    </source>
</evidence>
<dbReference type="GO" id="GO:0016787">
    <property type="term" value="F:hydrolase activity"/>
    <property type="evidence" value="ECO:0007669"/>
    <property type="project" value="UniProtKB-KW"/>
</dbReference>
<dbReference type="NCBIfam" id="TIGR01076">
    <property type="entry name" value="sortase_fam"/>
    <property type="match status" value="1"/>
</dbReference>
<sequence>MLLYPWISNYLYENRADGEVSAYEKQVEKTDDSEKQEILKKAREYNNILTESKVQLTDPFDEEEAKDNGLDYNNILNVNGDGMMGFIDIPKINVYLPVYHGTSKVVLESGIGHLEGSSLPVGGENTHVVLSGHTGLSTKKLFTDLTEIKEDDLFFLHILGDVLAYKVISVDVVEPEDTTLLSIQKGKDLATLVTCTPYGVNTHRLLVTGERTEYNEKVQEEADSEKAPTQSLWMKSYTKAITIGLCIVTGMIIFLLILTKLCRKIKPPKINDNNIPAGLLMGDISKDTSETDDHRKRKKRRKK</sequence>
<dbReference type="CDD" id="cd05827">
    <property type="entry name" value="Sortase_C"/>
    <property type="match status" value="1"/>
</dbReference>
<dbReference type="KEGG" id="cct:CC1_21260"/>
<evidence type="ECO:0000313" key="4">
    <source>
        <dbReference type="EMBL" id="CBK80834.1"/>
    </source>
</evidence>
<dbReference type="HOGENOM" id="CLU_045680_1_1_9"/>
<reference evidence="4 5" key="2">
    <citation type="submission" date="2010-03" db="EMBL/GenBank/DDBJ databases">
        <authorList>
            <person name="Pajon A."/>
        </authorList>
    </citation>
    <scope>NUCLEOTIDE SEQUENCE [LARGE SCALE GENOMIC DNA]</scope>
    <source>
        <strain evidence="4 5">GD/7</strain>
    </source>
</reference>
<keyword evidence="3" id="KW-0812">Transmembrane</keyword>
<keyword evidence="1" id="KW-0378">Hydrolase</keyword>
<dbReference type="Gene3D" id="2.40.260.10">
    <property type="entry name" value="Sortase"/>
    <property type="match status" value="1"/>
</dbReference>
<reference evidence="4 5" key="1">
    <citation type="submission" date="2010-03" db="EMBL/GenBank/DDBJ databases">
        <title>The genome sequence of Coprococcus catus GD/7.</title>
        <authorList>
            <consortium name="metaHIT consortium -- http://www.metahit.eu/"/>
            <person name="Pajon A."/>
            <person name="Turner K."/>
            <person name="Parkhill J."/>
            <person name="Duncan S."/>
            <person name="Flint H."/>
        </authorList>
    </citation>
    <scope>NUCLEOTIDE SEQUENCE [LARGE SCALE GENOMIC DNA]</scope>
    <source>
        <strain evidence="4 5">GD/7</strain>
    </source>
</reference>
<dbReference type="SUPFAM" id="SSF63817">
    <property type="entry name" value="Sortase"/>
    <property type="match status" value="1"/>
</dbReference>
<evidence type="ECO:0000256" key="1">
    <source>
        <dbReference type="ARBA" id="ARBA00022801"/>
    </source>
</evidence>
<feature type="active site" description="Acyl-thioester intermediate" evidence="2">
    <location>
        <position position="195"/>
    </location>
</feature>
<dbReference type="PATRIC" id="fig|717962.3.peg.2016"/>
<proteinExistence type="predicted"/>
<gene>
    <name evidence="4" type="ORF">CC1_21260</name>
</gene>
<organism evidence="4 5">
    <name type="scientific">Coprococcus catus GD/7</name>
    <dbReference type="NCBI Taxonomy" id="717962"/>
    <lineage>
        <taxon>Bacteria</taxon>
        <taxon>Bacillati</taxon>
        <taxon>Bacillota</taxon>
        <taxon>Clostridia</taxon>
        <taxon>Lachnospirales</taxon>
        <taxon>Lachnospiraceae</taxon>
        <taxon>Coprococcus</taxon>
    </lineage>
</organism>
<dbReference type="InterPro" id="IPR042002">
    <property type="entry name" value="Sortase_C"/>
</dbReference>
<feature type="transmembrane region" description="Helical" evidence="3">
    <location>
        <begin position="240"/>
        <end position="259"/>
    </location>
</feature>
<feature type="active site" description="Proton donor/acceptor" evidence="2">
    <location>
        <position position="133"/>
    </location>
</feature>
<keyword evidence="3" id="KW-0472">Membrane</keyword>
<dbReference type="Proteomes" id="UP000008798">
    <property type="component" value="Chromosome"/>
</dbReference>
<dbReference type="AlphaFoldDB" id="D4J913"/>
<accession>D4J913</accession>
<dbReference type="InterPro" id="IPR005754">
    <property type="entry name" value="Sortase"/>
</dbReference>
<name>D4J913_9FIRM</name>